<dbReference type="Gene3D" id="3.30.730.10">
    <property type="entry name" value="AP2/ERF domain"/>
    <property type="match status" value="1"/>
</dbReference>
<dbReference type="InterPro" id="IPR036955">
    <property type="entry name" value="AP2/ERF_dom_sf"/>
</dbReference>
<dbReference type="InterPro" id="IPR044808">
    <property type="entry name" value="ERF_plant"/>
</dbReference>
<evidence type="ECO:0000256" key="6">
    <source>
        <dbReference type="ARBA" id="ARBA00023159"/>
    </source>
</evidence>
<evidence type="ECO:0000256" key="8">
    <source>
        <dbReference type="ARBA" id="ARBA00023242"/>
    </source>
</evidence>
<keyword evidence="4" id="KW-0805">Transcription regulation</keyword>
<gene>
    <name evidence="10" type="ORF">OSB04_010762</name>
</gene>
<dbReference type="Pfam" id="PF00847">
    <property type="entry name" value="AP2"/>
    <property type="match status" value="1"/>
</dbReference>
<dbReference type="PANTHER" id="PTHR31190">
    <property type="entry name" value="DNA-BINDING DOMAIN"/>
    <property type="match status" value="1"/>
</dbReference>
<dbReference type="GO" id="GO:0009873">
    <property type="term" value="P:ethylene-activated signaling pathway"/>
    <property type="evidence" value="ECO:0007669"/>
    <property type="project" value="UniProtKB-KW"/>
</dbReference>
<keyword evidence="6" id="KW-0010">Activator</keyword>
<keyword evidence="7" id="KW-0804">Transcription</keyword>
<dbReference type="SUPFAM" id="SSF54171">
    <property type="entry name" value="DNA-binding domain"/>
    <property type="match status" value="1"/>
</dbReference>
<organism evidence="10 11">
    <name type="scientific">Centaurea solstitialis</name>
    <name type="common">yellow star-thistle</name>
    <dbReference type="NCBI Taxonomy" id="347529"/>
    <lineage>
        <taxon>Eukaryota</taxon>
        <taxon>Viridiplantae</taxon>
        <taxon>Streptophyta</taxon>
        <taxon>Embryophyta</taxon>
        <taxon>Tracheophyta</taxon>
        <taxon>Spermatophyta</taxon>
        <taxon>Magnoliopsida</taxon>
        <taxon>eudicotyledons</taxon>
        <taxon>Gunneridae</taxon>
        <taxon>Pentapetalae</taxon>
        <taxon>asterids</taxon>
        <taxon>campanulids</taxon>
        <taxon>Asterales</taxon>
        <taxon>Asteraceae</taxon>
        <taxon>Carduoideae</taxon>
        <taxon>Cardueae</taxon>
        <taxon>Centaureinae</taxon>
        <taxon>Centaurea</taxon>
    </lineage>
</organism>
<reference evidence="10" key="1">
    <citation type="submission" date="2023-03" db="EMBL/GenBank/DDBJ databases">
        <title>Chromosome-scale reference genome and RAD-based genetic map of yellow starthistle (Centaurea solstitialis) reveal putative structural variation and QTLs associated with invader traits.</title>
        <authorList>
            <person name="Reatini B."/>
            <person name="Cang F.A."/>
            <person name="Jiang Q."/>
            <person name="Mckibben M.T.W."/>
            <person name="Barker M.S."/>
            <person name="Rieseberg L.H."/>
            <person name="Dlugosch K.M."/>
        </authorList>
    </citation>
    <scope>NUCLEOTIDE SEQUENCE</scope>
    <source>
        <strain evidence="10">CAN-66</strain>
        <tissue evidence="10">Leaf</tissue>
    </source>
</reference>
<dbReference type="EMBL" id="JARYMX010000003">
    <property type="protein sequence ID" value="KAJ9556148.1"/>
    <property type="molecule type" value="Genomic_DNA"/>
</dbReference>
<evidence type="ECO:0000256" key="3">
    <source>
        <dbReference type="ARBA" id="ARBA00022821"/>
    </source>
</evidence>
<comment type="subcellular location">
    <subcellularLocation>
        <location evidence="1">Nucleus</location>
    </subcellularLocation>
</comment>
<dbReference type="AlphaFoldDB" id="A0AA38TSY6"/>
<dbReference type="GO" id="GO:0000976">
    <property type="term" value="F:transcription cis-regulatory region binding"/>
    <property type="evidence" value="ECO:0007669"/>
    <property type="project" value="UniProtKB-ARBA"/>
</dbReference>
<evidence type="ECO:0000259" key="9">
    <source>
        <dbReference type="PROSITE" id="PS51032"/>
    </source>
</evidence>
<keyword evidence="5" id="KW-0238">DNA-binding</keyword>
<dbReference type="InterPro" id="IPR016177">
    <property type="entry name" value="DNA-bd_dom_sf"/>
</dbReference>
<keyword evidence="8" id="KW-0539">Nucleus</keyword>
<evidence type="ECO:0000256" key="4">
    <source>
        <dbReference type="ARBA" id="ARBA00023015"/>
    </source>
</evidence>
<evidence type="ECO:0000256" key="5">
    <source>
        <dbReference type="ARBA" id="ARBA00023125"/>
    </source>
</evidence>
<evidence type="ECO:0000313" key="10">
    <source>
        <dbReference type="EMBL" id="KAJ9556148.1"/>
    </source>
</evidence>
<evidence type="ECO:0000313" key="11">
    <source>
        <dbReference type="Proteomes" id="UP001172457"/>
    </source>
</evidence>
<dbReference type="Proteomes" id="UP001172457">
    <property type="component" value="Chromosome 3"/>
</dbReference>
<comment type="caution">
    <text evidence="10">The sequence shown here is derived from an EMBL/GenBank/DDBJ whole genome shotgun (WGS) entry which is preliminary data.</text>
</comment>
<dbReference type="PANTHER" id="PTHR31190:SF499">
    <property type="entry name" value="ETHYLENE-RESPONSIVE TRANSCRIPTION FACTOR ERF105"/>
    <property type="match status" value="1"/>
</dbReference>
<evidence type="ECO:0000256" key="2">
    <source>
        <dbReference type="ARBA" id="ARBA00022745"/>
    </source>
</evidence>
<dbReference type="GO" id="GO:0006952">
    <property type="term" value="P:defense response"/>
    <property type="evidence" value="ECO:0007669"/>
    <property type="project" value="UniProtKB-KW"/>
</dbReference>
<dbReference type="FunFam" id="3.30.730.10:FF:000001">
    <property type="entry name" value="Ethylene-responsive transcription factor 2"/>
    <property type="match status" value="1"/>
</dbReference>
<name>A0AA38TSY6_9ASTR</name>
<protein>
    <recommendedName>
        <fullName evidence="9">AP2/ERF domain-containing protein</fullName>
    </recommendedName>
</protein>
<proteinExistence type="predicted"/>
<dbReference type="PROSITE" id="PS51032">
    <property type="entry name" value="AP2_ERF"/>
    <property type="match status" value="1"/>
</dbReference>
<keyword evidence="3" id="KW-0611">Plant defense</keyword>
<dbReference type="InterPro" id="IPR001471">
    <property type="entry name" value="AP2/ERF_dom"/>
</dbReference>
<evidence type="ECO:0000256" key="1">
    <source>
        <dbReference type="ARBA" id="ARBA00004123"/>
    </source>
</evidence>
<dbReference type="GO" id="GO:0003700">
    <property type="term" value="F:DNA-binding transcription factor activity"/>
    <property type="evidence" value="ECO:0007669"/>
    <property type="project" value="InterPro"/>
</dbReference>
<dbReference type="GO" id="GO:0005634">
    <property type="term" value="C:nucleus"/>
    <property type="evidence" value="ECO:0007669"/>
    <property type="project" value="UniProtKB-SubCell"/>
</dbReference>
<dbReference type="SMART" id="SM00380">
    <property type="entry name" value="AP2"/>
    <property type="match status" value="1"/>
</dbReference>
<dbReference type="PRINTS" id="PR00367">
    <property type="entry name" value="ETHRSPELEMNT"/>
</dbReference>
<keyword evidence="11" id="KW-1185">Reference proteome</keyword>
<dbReference type="CDD" id="cd00018">
    <property type="entry name" value="AP2"/>
    <property type="match status" value="1"/>
</dbReference>
<feature type="domain" description="AP2/ERF" evidence="9">
    <location>
        <begin position="153"/>
        <end position="211"/>
    </location>
</feature>
<keyword evidence="2" id="KW-0936">Ethylene signaling pathway</keyword>
<evidence type="ECO:0000256" key="7">
    <source>
        <dbReference type="ARBA" id="ARBA00023163"/>
    </source>
</evidence>
<sequence length="424" mass="48039">MVRGMKRWNASRNTHRKVARIQQHPLSTTIYKFLPPSQLTQKLSSFILSSLFTLFLLNPIPSSSMATFDEVSALDFIRHHLLDDYEAPVLSTSQTSVSGSDLSVSDYFDSHEETEKTSDFSILFTEPELIHSSTSGKPYFDKEPDCVEQLNVRYRGVRRRPWGKYAAEIRDPKRNGARVWLGTFDTAVGAAKAYDKAAFEMRGSKAILNFPLEIGNSTSSTTTTSEVAKKRRRDVDEITVTVKKERITEEDVDVPLTPSSWMAVWAGDWCGGHPLLSPMSQFMRVRGRGWGVASRFLETEGGWGWVFAKNRPRSSVNRRVQVVSGRFGFGRVGSELNFRIQPIFNFKGRLREKQRRLERRERHIKGCERSGDGAINRGGGGVEPSTMEAVSVVDGEEWTVRCASVCGRRRSRRWAVEVGQRWSM</sequence>
<accession>A0AA38TSY6</accession>